<proteinExistence type="predicted"/>
<gene>
    <name evidence="1" type="ORF">Epro_1235</name>
</gene>
<organism evidence="1 2">
    <name type="scientific">Endomicrobium proavitum</name>
    <dbReference type="NCBI Taxonomy" id="1408281"/>
    <lineage>
        <taxon>Bacteria</taxon>
        <taxon>Pseudomonadati</taxon>
        <taxon>Elusimicrobiota</taxon>
        <taxon>Endomicrobiia</taxon>
        <taxon>Endomicrobiales</taxon>
        <taxon>Endomicrobiaceae</taxon>
        <taxon>Endomicrobium</taxon>
    </lineage>
</organism>
<evidence type="ECO:0000313" key="2">
    <source>
        <dbReference type="Proteomes" id="UP000035337"/>
    </source>
</evidence>
<sequence length="67" mass="7893">MKLNKNLKEIVKMNPKINIDKIKEVNNYMDSIRPLIKKESYNIGIPDVCQDQQSGLFCFNLHKEIQE</sequence>
<accession>A0A0G3WMA7</accession>
<dbReference type="KEGG" id="epo:Epro_1235"/>
<protein>
    <submittedName>
        <fullName evidence="1">Uncharacterized protein</fullName>
    </submittedName>
</protein>
<name>A0A0G3WMA7_9BACT</name>
<dbReference type="EMBL" id="CP009498">
    <property type="protein sequence ID" value="AKL98614.1"/>
    <property type="molecule type" value="Genomic_DNA"/>
</dbReference>
<dbReference type="Proteomes" id="UP000035337">
    <property type="component" value="Chromosome"/>
</dbReference>
<evidence type="ECO:0000313" key="1">
    <source>
        <dbReference type="EMBL" id="AKL98614.1"/>
    </source>
</evidence>
<reference evidence="1 2" key="1">
    <citation type="submission" date="2014-09" db="EMBL/GenBank/DDBJ databases">
        <title>Complete genome sequence of Endomicrobium proavitum.</title>
        <authorList>
            <person name="Zheng H."/>
        </authorList>
    </citation>
    <scope>NUCLEOTIDE SEQUENCE [LARGE SCALE GENOMIC DNA]</scope>
    <source>
        <strain evidence="1 2">Rsa215</strain>
    </source>
</reference>
<keyword evidence="2" id="KW-1185">Reference proteome</keyword>
<dbReference type="AlphaFoldDB" id="A0A0G3WMA7"/>